<dbReference type="AlphaFoldDB" id="A0A0F9RS03"/>
<protein>
    <submittedName>
        <fullName evidence="2">Uncharacterized protein</fullName>
    </submittedName>
</protein>
<evidence type="ECO:0000256" key="1">
    <source>
        <dbReference type="SAM" id="MobiDB-lite"/>
    </source>
</evidence>
<comment type="caution">
    <text evidence="2">The sequence shown here is derived from an EMBL/GenBank/DDBJ whole genome shotgun (WGS) entry which is preliminary data.</text>
</comment>
<reference evidence="2" key="1">
    <citation type="journal article" date="2015" name="Nature">
        <title>Complex archaea that bridge the gap between prokaryotes and eukaryotes.</title>
        <authorList>
            <person name="Spang A."/>
            <person name="Saw J.H."/>
            <person name="Jorgensen S.L."/>
            <person name="Zaremba-Niedzwiedzka K."/>
            <person name="Martijn J."/>
            <person name="Lind A.E."/>
            <person name="van Eijk R."/>
            <person name="Schleper C."/>
            <person name="Guy L."/>
            <person name="Ettema T.J."/>
        </authorList>
    </citation>
    <scope>NUCLEOTIDE SEQUENCE</scope>
</reference>
<sequence>MTYLTIKIIKGNPYLYEVRSEREGDRVSQKFVRYFGRADRADNIARQAGREIPVSVEPERAALPVVTEPEAVAPAVEPEVVKIKPQISKDIYEEGDIIESNKPVTIDYLRNLEKSPDMGERFAQHIEPKGEYMNFNSRPNKDVPDYGKFESGRITFNKPLVLEHKTTAVGGWKTDLSNMFGGKKGKVLTNAIKKAGYDGIITTEVAKDNDGTEKLITAEIVNIDGTKTLPTAIVTPEAITPPIAPEATPPSEPERILPEVTPAVEGEAPDVTPEESLILYHGTDATFDISEFKEKGTGVTTTTFGQVETERHGIFLSESQEFASEYGENVTPLNVNVKNIAEVNTGDNPSPVVRGFIDSLDPFSSDRDLWLLAKNLKSGWAFFDGEIGARFTEYLKEQGYDSASFEEILPSESTKTGQEVEGRTVVVLDAKNIQQPLHKDEVTPEVATPPVATEIKPPTELSFEKQLEGNLRVAMEQPERLGIPPVTPPAIEGVAPVSEVPVTPEVKGIIRGSPELEIPKVFSGEKPVYVVETGEYIPPNWKQKLMELENVPFKGGVVYFLQGNEDIAKKFIAEVEEIASGIRAGTITNKEAAIRYGKILGYSDKDIGFFLSESKQISVATAKKNLLRVGDEYTLDDIPELIKMALSQGKEGILITKTSGETFEIPIKLKPTPPVTPEVTPPVTERVKPEPTTQKAEQSPSEPKVVWVDSWKDIVKSVLEEGEELSEEVVAEYEEIYGGASPSEGLDASYNKDTDTIYAVRGKATDFDVEHEKYHALRVREGSLPTSKQNPKDFVDEELMADKYAYDKIGHFDDDYGYHIGGIIYDLTRGSYRLNPVKAMDTVRGKLEEINAPPEMFTAYKQIESKAIEDTGTDEWDRLRKIKIPKGAWDRANAKGISYIDFVRGLALKDSPKLTKASVTPEPVITSEPEVVTPKVTPTPTPERIPKTAKVDNYDLVERIWEAKNYSTKKLAKHYNIPVNKMYKILSKLEDKGILYGWHFSGEGRGRTGENLKSLEWTINTDKQSDVGGTIDELKEFFDENISKLKPEKTTEIPYSRDLDIRNVEALPKGTGAKYLVTLKGQGDELIAKKWARVKPKSLLPDEVLIEMPPPKAHKDNPT</sequence>
<proteinExistence type="predicted"/>
<evidence type="ECO:0000313" key="2">
    <source>
        <dbReference type="EMBL" id="KKN59255.1"/>
    </source>
</evidence>
<gene>
    <name evidence="2" type="ORF">LCGC14_0543540</name>
</gene>
<dbReference type="EMBL" id="LAZR01000732">
    <property type="protein sequence ID" value="KKN59255.1"/>
    <property type="molecule type" value="Genomic_DNA"/>
</dbReference>
<name>A0A0F9RS03_9ZZZZ</name>
<feature type="compositionally biased region" description="Pro residues" evidence="1">
    <location>
        <begin position="671"/>
        <end position="680"/>
    </location>
</feature>
<feature type="region of interest" description="Disordered" evidence="1">
    <location>
        <begin position="668"/>
        <end position="702"/>
    </location>
</feature>
<accession>A0A0F9RS03</accession>
<organism evidence="2">
    <name type="scientific">marine sediment metagenome</name>
    <dbReference type="NCBI Taxonomy" id="412755"/>
    <lineage>
        <taxon>unclassified sequences</taxon>
        <taxon>metagenomes</taxon>
        <taxon>ecological metagenomes</taxon>
    </lineage>
</organism>